<feature type="region of interest" description="Disordered" evidence="1">
    <location>
        <begin position="26"/>
        <end position="45"/>
    </location>
</feature>
<gene>
    <name evidence="2" type="ORF">H074_13807</name>
</gene>
<protein>
    <submittedName>
        <fullName evidence="2">Uncharacterized protein</fullName>
    </submittedName>
</protein>
<dbReference type="Proteomes" id="UP000054226">
    <property type="component" value="Unassembled WGS sequence"/>
</dbReference>
<sequence>MVLGLAVLTVLFCVIPLIVAAIGGGMKSHSREGRPELNGFRTSDGSPCPSEVARFLPGGEGVLRIRLQTERHLVTVCETAEGRLFYDGQGKGKPVTDEYHLQIPAQRTADGYIAHRGAYTYEIKPSRLVVTRGEEVLSDSATSPA</sequence>
<proteinExistence type="predicted"/>
<name>M2YYV9_9PSEU</name>
<evidence type="ECO:0000256" key="1">
    <source>
        <dbReference type="SAM" id="MobiDB-lite"/>
    </source>
</evidence>
<evidence type="ECO:0000313" key="2">
    <source>
        <dbReference type="EMBL" id="EME60107.1"/>
    </source>
</evidence>
<dbReference type="PATRIC" id="fig|1284240.4.peg.2817"/>
<organism evidence="2 3">
    <name type="scientific">Amycolatopsis decaplanina DSM 44594</name>
    <dbReference type="NCBI Taxonomy" id="1284240"/>
    <lineage>
        <taxon>Bacteria</taxon>
        <taxon>Bacillati</taxon>
        <taxon>Actinomycetota</taxon>
        <taxon>Actinomycetes</taxon>
        <taxon>Pseudonocardiales</taxon>
        <taxon>Pseudonocardiaceae</taxon>
        <taxon>Amycolatopsis</taxon>
    </lineage>
</organism>
<keyword evidence="3" id="KW-1185">Reference proteome</keyword>
<reference evidence="2 3" key="1">
    <citation type="journal article" date="2013" name="Genome Announc.">
        <title>Draft Genome Sequence of Amycolatopsis decaplanina Strain DSM 44594T.</title>
        <authorList>
            <person name="Kaur N."/>
            <person name="Kumar S."/>
            <person name="Bala M."/>
            <person name="Raghava G.P."/>
            <person name="Mayilraj S."/>
        </authorList>
    </citation>
    <scope>NUCLEOTIDE SEQUENCE [LARGE SCALE GENOMIC DNA]</scope>
    <source>
        <strain evidence="2 3">DSM 44594</strain>
    </source>
</reference>
<dbReference type="RefSeq" id="WP_007030663.1">
    <property type="nucleotide sequence ID" value="NZ_AOHO01000048.1"/>
</dbReference>
<dbReference type="AlphaFoldDB" id="M2YYV9"/>
<comment type="caution">
    <text evidence="2">The sequence shown here is derived from an EMBL/GenBank/DDBJ whole genome shotgun (WGS) entry which is preliminary data.</text>
</comment>
<evidence type="ECO:0000313" key="3">
    <source>
        <dbReference type="Proteomes" id="UP000054226"/>
    </source>
</evidence>
<accession>M2YYV9</accession>
<dbReference type="EMBL" id="AOHO01000048">
    <property type="protein sequence ID" value="EME60107.1"/>
    <property type="molecule type" value="Genomic_DNA"/>
</dbReference>